<feature type="signal peptide" evidence="5">
    <location>
        <begin position="1"/>
        <end position="24"/>
    </location>
</feature>
<sequence length="332" mass="34895">MKKLIPLAAATALLLTACGNGNYAATQIPPAPQAPASSAAPAAPVPCTAAEKAAELESYEPQGPLPAPMQMPAGSTMAQIQARGRLIAGVSADSLHLGSRNPLSGQIEGFDIDMINAVADAIFGKPAADQPHKVELRVISSPQRIPSLENKSVDIVARNMTINCERWKRIAFSAEYYRSGQKTLVQRDSKATKLADLSGQTICAPAGSTSLDNLKKANPKIKPVTADTDTGCLVLFQQGKADGISGDDTVLAGDAAQDPYAKVLTERISDEPYGLGINKDNVDFVRFVNGVLAQMKTPPAGGGVSPWMKSYNTWLGTDLGELKAPPTPAYGR</sequence>
<dbReference type="InterPro" id="IPR051455">
    <property type="entry name" value="Bact_solute-bind_prot3"/>
</dbReference>
<gene>
    <name evidence="7" type="ORF">E0H58_30005</name>
</gene>
<evidence type="ECO:0000256" key="2">
    <source>
        <dbReference type="ARBA" id="ARBA00022448"/>
    </source>
</evidence>
<evidence type="ECO:0000256" key="1">
    <source>
        <dbReference type="ARBA" id="ARBA00010333"/>
    </source>
</evidence>
<dbReference type="PANTHER" id="PTHR30085">
    <property type="entry name" value="AMINO ACID ABC TRANSPORTER PERMEASE"/>
    <property type="match status" value="1"/>
</dbReference>
<feature type="domain" description="Solute-binding protein family 3/N-terminal" evidence="6">
    <location>
        <begin position="85"/>
        <end position="318"/>
    </location>
</feature>
<reference evidence="7 8" key="1">
    <citation type="submission" date="2019-02" db="EMBL/GenBank/DDBJ databases">
        <title>Kribbella capetownensis sp. nov. and Kribbella speibonae sp. nov., isolated from soil.</title>
        <authorList>
            <person name="Curtis S.M."/>
            <person name="Norton I."/>
            <person name="Everest G.J."/>
            <person name="Meyers P.R."/>
        </authorList>
    </citation>
    <scope>NUCLEOTIDE SEQUENCE [LARGE SCALE GENOMIC DNA]</scope>
    <source>
        <strain evidence="7 8">SK5</strain>
    </source>
</reference>
<protein>
    <submittedName>
        <fullName evidence="7">Glutamate ABC transporter substrate-binding protein</fullName>
    </submittedName>
</protein>
<feature type="chain" id="PRO_5045070327" evidence="5">
    <location>
        <begin position="25"/>
        <end position="332"/>
    </location>
</feature>
<dbReference type="SUPFAM" id="SSF53850">
    <property type="entry name" value="Periplasmic binding protein-like II"/>
    <property type="match status" value="1"/>
</dbReference>
<proteinExistence type="inferred from homology"/>
<dbReference type="PROSITE" id="PS51257">
    <property type="entry name" value="PROKAR_LIPOPROTEIN"/>
    <property type="match status" value="1"/>
</dbReference>
<dbReference type="RefSeq" id="WP_131465921.1">
    <property type="nucleotide sequence ID" value="NZ_SJJY01000007.1"/>
</dbReference>
<dbReference type="InterPro" id="IPR018313">
    <property type="entry name" value="SBP_3_CS"/>
</dbReference>
<evidence type="ECO:0000313" key="7">
    <source>
        <dbReference type="EMBL" id="TCC20353.1"/>
    </source>
</evidence>
<evidence type="ECO:0000256" key="4">
    <source>
        <dbReference type="RuleBase" id="RU003744"/>
    </source>
</evidence>
<dbReference type="SMART" id="SM00062">
    <property type="entry name" value="PBPb"/>
    <property type="match status" value="1"/>
</dbReference>
<dbReference type="Pfam" id="PF00497">
    <property type="entry name" value="SBP_bac_3"/>
    <property type="match status" value="1"/>
</dbReference>
<comment type="similarity">
    <text evidence="1 4">Belongs to the bacterial solute-binding protein 3 family.</text>
</comment>
<accession>A0ABY1ZYR8</accession>
<evidence type="ECO:0000256" key="5">
    <source>
        <dbReference type="SAM" id="SignalP"/>
    </source>
</evidence>
<dbReference type="PROSITE" id="PS01039">
    <property type="entry name" value="SBP_BACTERIAL_3"/>
    <property type="match status" value="1"/>
</dbReference>
<evidence type="ECO:0000256" key="3">
    <source>
        <dbReference type="ARBA" id="ARBA00022729"/>
    </source>
</evidence>
<evidence type="ECO:0000313" key="8">
    <source>
        <dbReference type="Proteomes" id="UP000292385"/>
    </source>
</evidence>
<dbReference type="EMBL" id="SJJY01000007">
    <property type="protein sequence ID" value="TCC20353.1"/>
    <property type="molecule type" value="Genomic_DNA"/>
</dbReference>
<dbReference type="Gene3D" id="3.40.190.10">
    <property type="entry name" value="Periplasmic binding protein-like II"/>
    <property type="match status" value="2"/>
</dbReference>
<name>A0ABY1ZYR8_9ACTN</name>
<comment type="caution">
    <text evidence="7">The sequence shown here is derived from an EMBL/GenBank/DDBJ whole genome shotgun (WGS) entry which is preliminary data.</text>
</comment>
<dbReference type="CDD" id="cd13690">
    <property type="entry name" value="PBP2_GluB"/>
    <property type="match status" value="1"/>
</dbReference>
<evidence type="ECO:0000259" key="6">
    <source>
        <dbReference type="SMART" id="SM00062"/>
    </source>
</evidence>
<organism evidence="7 8">
    <name type="scientific">Kribbella speibonae</name>
    <dbReference type="NCBI Taxonomy" id="1572660"/>
    <lineage>
        <taxon>Bacteria</taxon>
        <taxon>Bacillati</taxon>
        <taxon>Actinomycetota</taxon>
        <taxon>Actinomycetes</taxon>
        <taxon>Propionibacteriales</taxon>
        <taxon>Kribbellaceae</taxon>
        <taxon>Kribbella</taxon>
    </lineage>
</organism>
<keyword evidence="8" id="KW-1185">Reference proteome</keyword>
<keyword evidence="3 5" id="KW-0732">Signal</keyword>
<dbReference type="InterPro" id="IPR001638">
    <property type="entry name" value="Solute-binding_3/MltF_N"/>
</dbReference>
<dbReference type="Proteomes" id="UP000292385">
    <property type="component" value="Unassembled WGS sequence"/>
</dbReference>
<dbReference type="PANTHER" id="PTHR30085:SF6">
    <property type="entry name" value="ABC TRANSPORTER GLUTAMINE-BINDING PROTEIN GLNH"/>
    <property type="match status" value="1"/>
</dbReference>
<keyword evidence="2" id="KW-0813">Transport</keyword>